<evidence type="ECO:0000313" key="1">
    <source>
        <dbReference type="EMBL" id="SVB99897.1"/>
    </source>
</evidence>
<organism evidence="1">
    <name type="scientific">marine metagenome</name>
    <dbReference type="NCBI Taxonomy" id="408172"/>
    <lineage>
        <taxon>unclassified sequences</taxon>
        <taxon>metagenomes</taxon>
        <taxon>ecological metagenomes</taxon>
    </lineage>
</organism>
<accession>A0A382IKZ7</accession>
<dbReference type="EMBL" id="UINC01067839">
    <property type="protein sequence ID" value="SVB99897.1"/>
    <property type="molecule type" value="Genomic_DNA"/>
</dbReference>
<protein>
    <submittedName>
        <fullName evidence="1">Uncharacterized protein</fullName>
    </submittedName>
</protein>
<proteinExistence type="predicted"/>
<reference evidence="1" key="1">
    <citation type="submission" date="2018-05" db="EMBL/GenBank/DDBJ databases">
        <authorList>
            <person name="Lanie J.A."/>
            <person name="Ng W.-L."/>
            <person name="Kazmierczak K.M."/>
            <person name="Andrzejewski T.M."/>
            <person name="Davidsen T.M."/>
            <person name="Wayne K.J."/>
            <person name="Tettelin H."/>
            <person name="Glass J.I."/>
            <person name="Rusch D."/>
            <person name="Podicherti R."/>
            <person name="Tsui H.-C.T."/>
            <person name="Winkler M.E."/>
        </authorList>
    </citation>
    <scope>NUCLEOTIDE SEQUENCE</scope>
</reference>
<dbReference type="AlphaFoldDB" id="A0A382IKZ7"/>
<gene>
    <name evidence="1" type="ORF">METZ01_LOCUS252751</name>
</gene>
<name>A0A382IKZ7_9ZZZZ</name>
<sequence>MRIRILKDTKATFITTTNDSGAMNVETKEKEIRQGQVISGVESISPNSDETTDIHLLGGSVITDIPTKSMEQHGDFPVGGVANSKTCCKPH</sequence>